<sequence>MILNDLIDRKVEVMILNQGQENLSPRLRFEGVLKGVDQGTYILERTLEGGKEFVVLPIALCRINTRE</sequence>
<dbReference type="RefSeq" id="WP_393971208.1">
    <property type="nucleotide sequence ID" value="NZ_CP133772.1"/>
</dbReference>
<protein>
    <submittedName>
        <fullName evidence="1">Uncharacterized protein</fullName>
    </submittedName>
</protein>
<evidence type="ECO:0000313" key="2">
    <source>
        <dbReference type="Proteomes" id="UP001451606"/>
    </source>
</evidence>
<name>A0AAX4NHI1_9ARCH</name>
<gene>
    <name evidence="1" type="ORF">OXIME_001466</name>
</gene>
<dbReference type="AlphaFoldDB" id="A0AAX4NHI1"/>
<dbReference type="GeneID" id="95968204"/>
<proteinExistence type="predicted"/>
<accession>A0AAX4NHI1</accession>
<keyword evidence="2" id="KW-1185">Reference proteome</keyword>
<dbReference type="KEGG" id="omr:OXIME_001466"/>
<reference evidence="1 2" key="1">
    <citation type="submission" date="2023-09" db="EMBL/GenBank/DDBJ databases">
        <authorList>
            <person name="Golyshina O.V."/>
            <person name="Lunev E.A."/>
            <person name="Bargiela R."/>
            <person name="Gaines M.C."/>
            <person name="Daum B."/>
            <person name="Bale N.J."/>
            <person name="Koenen M."/>
            <person name="Sinninghe Damst J.S."/>
            <person name="Yakimov M."/>
            <person name="Golyshin P.N."/>
        </authorList>
    </citation>
    <scope>NUCLEOTIDE SEQUENCE [LARGE SCALE GENOMIC DNA]</scope>
    <source>
        <strain evidence="1 2">M1</strain>
    </source>
</reference>
<dbReference type="EMBL" id="CP133772">
    <property type="protein sequence ID" value="WYY00881.1"/>
    <property type="molecule type" value="Genomic_DNA"/>
</dbReference>
<evidence type="ECO:0000313" key="1">
    <source>
        <dbReference type="EMBL" id="WYY00881.1"/>
    </source>
</evidence>
<organism evidence="1 2">
    <name type="scientific">Oxyplasma meridianum</name>
    <dbReference type="NCBI Taxonomy" id="3073602"/>
    <lineage>
        <taxon>Archaea</taxon>
        <taxon>Methanobacteriati</taxon>
        <taxon>Thermoplasmatota</taxon>
        <taxon>Thermoplasmata</taxon>
        <taxon>Thermoplasmatales</taxon>
        <taxon>Thermoplasmataceae</taxon>
        <taxon>Oxyplasma</taxon>
    </lineage>
</organism>
<dbReference type="Proteomes" id="UP001451606">
    <property type="component" value="Chromosome"/>
</dbReference>